<keyword evidence="2" id="KW-1185">Reference proteome</keyword>
<gene>
    <name evidence="1" type="ORF">OE749_10475</name>
</gene>
<reference evidence="1 2" key="1">
    <citation type="submission" date="2022-10" db="EMBL/GenBank/DDBJ databases">
        <title>Aestuariibacter sp. AA17 isolated from Montipora capitata coral fragment.</title>
        <authorList>
            <person name="Emsley S.A."/>
            <person name="Pfannmuller K.M."/>
            <person name="Loughran R.M."/>
            <person name="Shlafstein M."/>
            <person name="Papke E."/>
            <person name="Saw J.H."/>
            <person name="Ushijima B."/>
            <person name="Videau P."/>
        </authorList>
    </citation>
    <scope>NUCLEOTIDE SEQUENCE [LARGE SCALE GENOMIC DNA]</scope>
    <source>
        <strain evidence="1 2">AA17</strain>
    </source>
</reference>
<evidence type="ECO:0000313" key="2">
    <source>
        <dbReference type="Proteomes" id="UP001652504"/>
    </source>
</evidence>
<accession>A0ABT3A8W0</accession>
<evidence type="ECO:0000313" key="1">
    <source>
        <dbReference type="EMBL" id="MCV2885116.1"/>
    </source>
</evidence>
<name>A0ABT3A8W0_9ALTE</name>
<evidence type="ECO:0008006" key="3">
    <source>
        <dbReference type="Google" id="ProtNLM"/>
    </source>
</evidence>
<proteinExistence type="predicted"/>
<dbReference type="RefSeq" id="WP_263712408.1">
    <property type="nucleotide sequence ID" value="NZ_JAOWKX010000005.1"/>
</dbReference>
<dbReference type="Proteomes" id="UP001652504">
    <property type="component" value="Unassembled WGS sequence"/>
</dbReference>
<comment type="caution">
    <text evidence="1">The sequence shown here is derived from an EMBL/GenBank/DDBJ whole genome shotgun (WGS) entry which is preliminary data.</text>
</comment>
<sequence>MTKVSWRHKGKQLLAKWLIKIGKLRYVDYEKSQLQNKILAHLPYTLPIRVPLGKGNLTIETLSLTFNPLQNHIHAQLFTDFTITSVSATLYRAHVSIATTLSIAFKSELHAVVIDQIDINEIRLIKDEYALVNQSREALATLVPHHLQNLVLGTVKSALGFLTAGVSDASLDYVSLFTNGSKQNILDYHHTQLEEKLRHFTCTPSCQYILDGNDWEEALFIKYGSHITIESDVIRFHFA</sequence>
<dbReference type="EMBL" id="JAOWKX010000005">
    <property type="protein sequence ID" value="MCV2885116.1"/>
    <property type="molecule type" value="Genomic_DNA"/>
</dbReference>
<organism evidence="1 2">
    <name type="scientific">Fluctibacter corallii</name>
    <dbReference type="NCBI Taxonomy" id="2984329"/>
    <lineage>
        <taxon>Bacteria</taxon>
        <taxon>Pseudomonadati</taxon>
        <taxon>Pseudomonadota</taxon>
        <taxon>Gammaproteobacteria</taxon>
        <taxon>Alteromonadales</taxon>
        <taxon>Alteromonadaceae</taxon>
        <taxon>Fluctibacter</taxon>
    </lineage>
</organism>
<protein>
    <recommendedName>
        <fullName evidence="3">DUF1439 domain-containing protein</fullName>
    </recommendedName>
</protein>